<sequence>MNGSPLLHIDNLLVTPSVGGRPVVNGISLSVAKGEVLSLIGESGSGKTTLALSALGRVRPGLMVRRGSVRLDGRDMISASQSDLRRLRGRAVSYIAQSAAMSFNQRMRLDRQVTEPARMHDAMPTAEAIRRAHELYRKLDLPNADVIGSRYPHQVSGGQLQRFMIAMGLLLHPNLVVCDEPTSALDVTTQVEVLRALKAGIRDNETAALFVSHDLAVVAQVADRIAVLKKGDLIECGTTAEILTNPQQAYTRELIAACKRWPVSISTPPAAEERPAGRVHLEADRIVAGFGPVSDGKPAVTILKDVSLKVKRGQVVAVIGESGSGKSTLARVIAGLHAQVGGEVSLAGGVLPRTIGKRSREELRRVQMVFQSADTALNSKHTVGNILDRVLRFFGHVPRAQRPARIAELLTMVRLPAEYANRRPSQLSGGEKQRVNLARALAAEPEVLLCDEITSALDTVVAASIVSLVEDLRDRLNLAIVFISHDMATVAALADEVVVLQKGAVVETGPARAVLSQPQSAYTQLLLSSVPELRTRWLEDSAPGAARWKETALPAEARV</sequence>
<dbReference type="InterPro" id="IPR013563">
    <property type="entry name" value="Oligopep_ABC_C"/>
</dbReference>
<dbReference type="PANTHER" id="PTHR43776:SF7">
    <property type="entry name" value="D,D-DIPEPTIDE TRANSPORT ATP-BINDING PROTEIN DDPF-RELATED"/>
    <property type="match status" value="1"/>
</dbReference>
<dbReference type="OrthoDB" id="9802264at2"/>
<organism evidence="7 8">
    <name type="scientific">Borborobacter arsenicus</name>
    <dbReference type="NCBI Taxonomy" id="1851146"/>
    <lineage>
        <taxon>Bacteria</taxon>
        <taxon>Pseudomonadati</taxon>
        <taxon>Pseudomonadota</taxon>
        <taxon>Alphaproteobacteria</taxon>
        <taxon>Hyphomicrobiales</taxon>
        <taxon>Phyllobacteriaceae</taxon>
        <taxon>Borborobacter</taxon>
    </lineage>
</organism>
<evidence type="ECO:0000313" key="8">
    <source>
        <dbReference type="Proteomes" id="UP000281647"/>
    </source>
</evidence>
<dbReference type="PROSITE" id="PS00211">
    <property type="entry name" value="ABC_TRANSPORTER_1"/>
    <property type="match status" value="2"/>
</dbReference>
<dbReference type="PANTHER" id="PTHR43776">
    <property type="entry name" value="TRANSPORT ATP-BINDING PROTEIN"/>
    <property type="match status" value="1"/>
</dbReference>
<dbReference type="InterPro" id="IPR027417">
    <property type="entry name" value="P-loop_NTPase"/>
</dbReference>
<keyword evidence="4" id="KW-0547">Nucleotide-binding</keyword>
<evidence type="ECO:0000256" key="1">
    <source>
        <dbReference type="ARBA" id="ARBA00004417"/>
    </source>
</evidence>
<keyword evidence="5 7" id="KW-0067">ATP-binding</keyword>
<dbReference type="AlphaFoldDB" id="A0A432V7N3"/>
<dbReference type="CDD" id="cd03257">
    <property type="entry name" value="ABC_NikE_OppD_transporters"/>
    <property type="match status" value="2"/>
</dbReference>
<dbReference type="GO" id="GO:0055085">
    <property type="term" value="P:transmembrane transport"/>
    <property type="evidence" value="ECO:0007669"/>
    <property type="project" value="UniProtKB-ARBA"/>
</dbReference>
<keyword evidence="8" id="KW-1185">Reference proteome</keyword>
<dbReference type="Pfam" id="PF08352">
    <property type="entry name" value="oligo_HPY"/>
    <property type="match status" value="2"/>
</dbReference>
<comment type="similarity">
    <text evidence="2">Belongs to the ABC transporter superfamily.</text>
</comment>
<dbReference type="InterPro" id="IPR050319">
    <property type="entry name" value="ABC_transp_ATP-bind"/>
</dbReference>
<evidence type="ECO:0000256" key="5">
    <source>
        <dbReference type="ARBA" id="ARBA00022840"/>
    </source>
</evidence>
<protein>
    <submittedName>
        <fullName evidence="7">ABC transporter ATP-binding protein</fullName>
    </submittedName>
</protein>
<evidence type="ECO:0000259" key="6">
    <source>
        <dbReference type="PROSITE" id="PS50893"/>
    </source>
</evidence>
<dbReference type="RefSeq" id="WP_128626545.1">
    <property type="nucleotide sequence ID" value="NZ_RKST01000007.1"/>
</dbReference>
<keyword evidence="3" id="KW-0813">Transport</keyword>
<dbReference type="InterPro" id="IPR003439">
    <property type="entry name" value="ABC_transporter-like_ATP-bd"/>
</dbReference>
<dbReference type="EMBL" id="RKST01000007">
    <property type="protein sequence ID" value="RUM98165.1"/>
    <property type="molecule type" value="Genomic_DNA"/>
</dbReference>
<feature type="domain" description="ABC transporter" evidence="6">
    <location>
        <begin position="281"/>
        <end position="527"/>
    </location>
</feature>
<dbReference type="GO" id="GO:0016887">
    <property type="term" value="F:ATP hydrolysis activity"/>
    <property type="evidence" value="ECO:0007669"/>
    <property type="project" value="InterPro"/>
</dbReference>
<proteinExistence type="inferred from homology"/>
<dbReference type="Proteomes" id="UP000281647">
    <property type="component" value="Unassembled WGS sequence"/>
</dbReference>
<evidence type="ECO:0000313" key="7">
    <source>
        <dbReference type="EMBL" id="RUM98165.1"/>
    </source>
</evidence>
<evidence type="ECO:0000256" key="2">
    <source>
        <dbReference type="ARBA" id="ARBA00005417"/>
    </source>
</evidence>
<dbReference type="PROSITE" id="PS50893">
    <property type="entry name" value="ABC_TRANSPORTER_2"/>
    <property type="match status" value="2"/>
</dbReference>
<dbReference type="InterPro" id="IPR003593">
    <property type="entry name" value="AAA+_ATPase"/>
</dbReference>
<dbReference type="SUPFAM" id="SSF52540">
    <property type="entry name" value="P-loop containing nucleoside triphosphate hydrolases"/>
    <property type="match status" value="2"/>
</dbReference>
<dbReference type="GO" id="GO:0005886">
    <property type="term" value="C:plasma membrane"/>
    <property type="evidence" value="ECO:0007669"/>
    <property type="project" value="UniProtKB-SubCell"/>
</dbReference>
<dbReference type="SMART" id="SM00382">
    <property type="entry name" value="AAA"/>
    <property type="match status" value="2"/>
</dbReference>
<feature type="domain" description="ABC transporter" evidence="6">
    <location>
        <begin position="7"/>
        <end position="255"/>
    </location>
</feature>
<accession>A0A432V7N3</accession>
<evidence type="ECO:0000256" key="3">
    <source>
        <dbReference type="ARBA" id="ARBA00022448"/>
    </source>
</evidence>
<evidence type="ECO:0000256" key="4">
    <source>
        <dbReference type="ARBA" id="ARBA00022741"/>
    </source>
</evidence>
<dbReference type="GO" id="GO:0015833">
    <property type="term" value="P:peptide transport"/>
    <property type="evidence" value="ECO:0007669"/>
    <property type="project" value="InterPro"/>
</dbReference>
<name>A0A432V7N3_9HYPH</name>
<dbReference type="Gene3D" id="3.40.50.300">
    <property type="entry name" value="P-loop containing nucleotide triphosphate hydrolases"/>
    <property type="match status" value="2"/>
</dbReference>
<comment type="subcellular location">
    <subcellularLocation>
        <location evidence="1">Cell inner membrane</location>
        <topology evidence="1">Peripheral membrane protein</topology>
    </subcellularLocation>
</comment>
<reference evidence="7 8" key="1">
    <citation type="submission" date="2018-11" db="EMBL/GenBank/DDBJ databases">
        <title>Pseudaminobacter arsenicus sp. nov., an arsenic-resistant bacterium isolated from arsenic-rich aquifers.</title>
        <authorList>
            <person name="Mu Y."/>
        </authorList>
    </citation>
    <scope>NUCLEOTIDE SEQUENCE [LARGE SCALE GENOMIC DNA]</scope>
    <source>
        <strain evidence="7 8">CB3</strain>
    </source>
</reference>
<dbReference type="GO" id="GO:0005524">
    <property type="term" value="F:ATP binding"/>
    <property type="evidence" value="ECO:0007669"/>
    <property type="project" value="UniProtKB-KW"/>
</dbReference>
<dbReference type="InterPro" id="IPR017871">
    <property type="entry name" value="ABC_transporter-like_CS"/>
</dbReference>
<dbReference type="Pfam" id="PF00005">
    <property type="entry name" value="ABC_tran"/>
    <property type="match status" value="2"/>
</dbReference>
<gene>
    <name evidence="7" type="ORF">EET67_08645</name>
</gene>
<comment type="caution">
    <text evidence="7">The sequence shown here is derived from an EMBL/GenBank/DDBJ whole genome shotgun (WGS) entry which is preliminary data.</text>
</comment>